<dbReference type="OrthoDB" id="6498708at2759"/>
<reference evidence="1 2" key="1">
    <citation type="journal article" date="2014" name="Genome Biol. Evol.">
        <title>The genome of the myxosporean Thelohanellus kitauei shows adaptations to nutrient acquisition within its fish host.</title>
        <authorList>
            <person name="Yang Y."/>
            <person name="Xiong J."/>
            <person name="Zhou Z."/>
            <person name="Huo F."/>
            <person name="Miao W."/>
            <person name="Ran C."/>
            <person name="Liu Y."/>
            <person name="Zhang J."/>
            <person name="Feng J."/>
            <person name="Wang M."/>
            <person name="Wang M."/>
            <person name="Wang L."/>
            <person name="Yao B."/>
        </authorList>
    </citation>
    <scope>NUCLEOTIDE SEQUENCE [LARGE SCALE GENOMIC DNA]</scope>
    <source>
        <strain evidence="1">Wuqing</strain>
    </source>
</reference>
<evidence type="ECO:0000313" key="2">
    <source>
        <dbReference type="Proteomes" id="UP000031668"/>
    </source>
</evidence>
<evidence type="ECO:0008006" key="3">
    <source>
        <dbReference type="Google" id="ProtNLM"/>
    </source>
</evidence>
<dbReference type="AlphaFoldDB" id="A0A0C2JXW7"/>
<dbReference type="Proteomes" id="UP000031668">
    <property type="component" value="Unassembled WGS sequence"/>
</dbReference>
<name>A0A0C2JXW7_THEKT</name>
<comment type="caution">
    <text evidence="1">The sequence shown here is derived from an EMBL/GenBank/DDBJ whole genome shotgun (WGS) entry which is preliminary data.</text>
</comment>
<evidence type="ECO:0000313" key="1">
    <source>
        <dbReference type="EMBL" id="KII74333.1"/>
    </source>
</evidence>
<dbReference type="InterPro" id="IPR036397">
    <property type="entry name" value="RNaseH_sf"/>
</dbReference>
<protein>
    <recommendedName>
        <fullName evidence="3">Tc1-like transposase DDE domain-containing protein</fullName>
    </recommendedName>
</protein>
<proteinExistence type="predicted"/>
<dbReference type="EMBL" id="JWZT01000450">
    <property type="protein sequence ID" value="KII74333.1"/>
    <property type="molecule type" value="Genomic_DNA"/>
</dbReference>
<dbReference type="GO" id="GO:0003676">
    <property type="term" value="F:nucleic acid binding"/>
    <property type="evidence" value="ECO:0007669"/>
    <property type="project" value="InterPro"/>
</dbReference>
<keyword evidence="2" id="KW-1185">Reference proteome</keyword>
<sequence>MTRPIPIRRNDPGVKDERVSYIGLYNSVPFIQDESPFHLHMTKSRSWLRRGTTTNPIIGTSRGPNVTMIIATSSINIVYCEAIYTTNRHGQLTIHHVNQEFYDSYEYRVKYLPQYSPFMNQRDEVFSQLKNSVRRNGPINGNVELTQRMIAA</sequence>
<accession>A0A0C2JXW7</accession>
<gene>
    <name evidence="1" type="ORF">RF11_04658</name>
</gene>
<dbReference type="Gene3D" id="3.30.420.10">
    <property type="entry name" value="Ribonuclease H-like superfamily/Ribonuclease H"/>
    <property type="match status" value="1"/>
</dbReference>
<organism evidence="1 2">
    <name type="scientific">Thelohanellus kitauei</name>
    <name type="common">Myxosporean</name>
    <dbReference type="NCBI Taxonomy" id="669202"/>
    <lineage>
        <taxon>Eukaryota</taxon>
        <taxon>Metazoa</taxon>
        <taxon>Cnidaria</taxon>
        <taxon>Myxozoa</taxon>
        <taxon>Myxosporea</taxon>
        <taxon>Bivalvulida</taxon>
        <taxon>Platysporina</taxon>
        <taxon>Myxobolidae</taxon>
        <taxon>Thelohanellus</taxon>
    </lineage>
</organism>